<reference evidence="2 3" key="1">
    <citation type="submission" date="2019-01" db="EMBL/GenBank/DDBJ databases">
        <title>Sequencing of cultivated peanut Arachis hypogaea provides insights into genome evolution and oil improvement.</title>
        <authorList>
            <person name="Chen X."/>
        </authorList>
    </citation>
    <scope>NUCLEOTIDE SEQUENCE [LARGE SCALE GENOMIC DNA]</scope>
    <source>
        <strain evidence="3">cv. Fuhuasheng</strain>
        <tissue evidence="2">Leaves</tissue>
    </source>
</reference>
<protein>
    <recommendedName>
        <fullName evidence="4">Auxin-induced protein</fullName>
    </recommendedName>
</protein>
<dbReference type="AlphaFoldDB" id="A0A445E330"/>
<evidence type="ECO:0000313" key="3">
    <source>
        <dbReference type="Proteomes" id="UP000289738"/>
    </source>
</evidence>
<dbReference type="Proteomes" id="UP000289738">
    <property type="component" value="Chromosome A03"/>
</dbReference>
<evidence type="ECO:0008006" key="4">
    <source>
        <dbReference type="Google" id="ProtNLM"/>
    </source>
</evidence>
<proteinExistence type="inferred from homology"/>
<evidence type="ECO:0000256" key="1">
    <source>
        <dbReference type="ARBA" id="ARBA00006974"/>
    </source>
</evidence>
<keyword evidence="3" id="KW-1185">Reference proteome</keyword>
<comment type="caution">
    <text evidence="2">The sequence shown here is derived from an EMBL/GenBank/DDBJ whole genome shotgun (WGS) entry which is preliminary data.</text>
</comment>
<name>A0A445E330_ARAHY</name>
<dbReference type="EMBL" id="SDMP01000003">
    <property type="protein sequence ID" value="RYR69847.1"/>
    <property type="molecule type" value="Genomic_DNA"/>
</dbReference>
<organism evidence="2 3">
    <name type="scientific">Arachis hypogaea</name>
    <name type="common">Peanut</name>
    <dbReference type="NCBI Taxonomy" id="3818"/>
    <lineage>
        <taxon>Eukaryota</taxon>
        <taxon>Viridiplantae</taxon>
        <taxon>Streptophyta</taxon>
        <taxon>Embryophyta</taxon>
        <taxon>Tracheophyta</taxon>
        <taxon>Spermatophyta</taxon>
        <taxon>Magnoliopsida</taxon>
        <taxon>eudicotyledons</taxon>
        <taxon>Gunneridae</taxon>
        <taxon>Pentapetalae</taxon>
        <taxon>rosids</taxon>
        <taxon>fabids</taxon>
        <taxon>Fabales</taxon>
        <taxon>Fabaceae</taxon>
        <taxon>Papilionoideae</taxon>
        <taxon>50 kb inversion clade</taxon>
        <taxon>dalbergioids sensu lato</taxon>
        <taxon>Dalbergieae</taxon>
        <taxon>Pterocarpus clade</taxon>
        <taxon>Arachis</taxon>
    </lineage>
</organism>
<dbReference type="InterPro" id="IPR003676">
    <property type="entry name" value="SAUR_fam"/>
</dbReference>
<gene>
    <name evidence="2" type="ORF">Ahy_A03g016390</name>
</gene>
<dbReference type="PANTHER" id="PTHR31929">
    <property type="entry name" value="SAUR-LIKE AUXIN-RESPONSIVE PROTEIN FAMILY-RELATED"/>
    <property type="match status" value="1"/>
</dbReference>
<dbReference type="GO" id="GO:0009733">
    <property type="term" value="P:response to auxin"/>
    <property type="evidence" value="ECO:0007669"/>
    <property type="project" value="InterPro"/>
</dbReference>
<dbReference type="Pfam" id="PF02519">
    <property type="entry name" value="Auxin_inducible"/>
    <property type="match status" value="2"/>
</dbReference>
<comment type="similarity">
    <text evidence="1">Belongs to the ARG7 family.</text>
</comment>
<sequence length="202" mass="22500">MAIRLPSSVIHAKRVLSRSLSGGKKVSGNVQKGYLAVYVGEEEQKKRYMVPISYLHEPAFQQLLSEADEEFGFNHSMGGLTIPCSEDIFCSVTSHLKKLKKLVPSTSNLRSFQEETMGFRLPGISKSTQVTSKCGEVPKGYLVVYVGENMKRFVIPIAYLNQPSFQDLLSKAEEEFGYVHPMGGLTIPCREDMFLDIISVLA</sequence>
<dbReference type="STRING" id="3818.A0A445E330"/>
<evidence type="ECO:0000313" key="2">
    <source>
        <dbReference type="EMBL" id="RYR69847.1"/>
    </source>
</evidence>
<accession>A0A445E330</accession>